<name>A0AAD5R2D7_PARTN</name>
<sequence>MQSYISLETHFIYSLSFTPHPLISESQPHKGSLRKFSRTCLDWLRSLRHRGQAGDPSDHLIH</sequence>
<proteinExistence type="predicted"/>
<gene>
    <name evidence="1" type="ORF">KIN20_029279</name>
</gene>
<dbReference type="AlphaFoldDB" id="A0AAD5R2D7"/>
<evidence type="ECO:0000313" key="1">
    <source>
        <dbReference type="EMBL" id="KAJ1368199.1"/>
    </source>
</evidence>
<dbReference type="EMBL" id="JAHQIW010006110">
    <property type="protein sequence ID" value="KAJ1368199.1"/>
    <property type="molecule type" value="Genomic_DNA"/>
</dbReference>
<dbReference type="Proteomes" id="UP001196413">
    <property type="component" value="Unassembled WGS sequence"/>
</dbReference>
<comment type="caution">
    <text evidence="1">The sequence shown here is derived from an EMBL/GenBank/DDBJ whole genome shotgun (WGS) entry which is preliminary data.</text>
</comment>
<accession>A0AAD5R2D7</accession>
<protein>
    <submittedName>
        <fullName evidence="1">Uncharacterized protein</fullName>
    </submittedName>
</protein>
<reference evidence="1" key="1">
    <citation type="submission" date="2021-06" db="EMBL/GenBank/DDBJ databases">
        <title>Parelaphostrongylus tenuis whole genome reference sequence.</title>
        <authorList>
            <person name="Garwood T.J."/>
            <person name="Larsen P.A."/>
            <person name="Fountain-Jones N.M."/>
            <person name="Garbe J.R."/>
            <person name="Macchietto M.G."/>
            <person name="Kania S.A."/>
            <person name="Gerhold R.W."/>
            <person name="Richards J.E."/>
            <person name="Wolf T.M."/>
        </authorList>
    </citation>
    <scope>NUCLEOTIDE SEQUENCE</scope>
    <source>
        <strain evidence="1">MNPRO001-30</strain>
        <tissue evidence="1">Meninges</tissue>
    </source>
</reference>
<evidence type="ECO:0000313" key="2">
    <source>
        <dbReference type="Proteomes" id="UP001196413"/>
    </source>
</evidence>
<organism evidence="1 2">
    <name type="scientific">Parelaphostrongylus tenuis</name>
    <name type="common">Meningeal worm</name>
    <dbReference type="NCBI Taxonomy" id="148309"/>
    <lineage>
        <taxon>Eukaryota</taxon>
        <taxon>Metazoa</taxon>
        <taxon>Ecdysozoa</taxon>
        <taxon>Nematoda</taxon>
        <taxon>Chromadorea</taxon>
        <taxon>Rhabditida</taxon>
        <taxon>Rhabditina</taxon>
        <taxon>Rhabditomorpha</taxon>
        <taxon>Strongyloidea</taxon>
        <taxon>Metastrongylidae</taxon>
        <taxon>Parelaphostrongylus</taxon>
    </lineage>
</organism>
<keyword evidence="2" id="KW-1185">Reference proteome</keyword>